<accession>A0A383BCQ8</accession>
<evidence type="ECO:0000313" key="1">
    <source>
        <dbReference type="EMBL" id="SVE17956.1"/>
    </source>
</evidence>
<name>A0A383BCQ8_9ZZZZ</name>
<sequence length="34" mass="3905">NFTKSYGGPMRLRLVGWVGSSSAHWKPFQLIRIN</sequence>
<gene>
    <name evidence="1" type="ORF">METZ01_LOCUS470810</name>
</gene>
<feature type="non-terminal residue" evidence="1">
    <location>
        <position position="1"/>
    </location>
</feature>
<organism evidence="1">
    <name type="scientific">marine metagenome</name>
    <dbReference type="NCBI Taxonomy" id="408172"/>
    <lineage>
        <taxon>unclassified sequences</taxon>
        <taxon>metagenomes</taxon>
        <taxon>ecological metagenomes</taxon>
    </lineage>
</organism>
<proteinExistence type="predicted"/>
<dbReference type="AlphaFoldDB" id="A0A383BCQ8"/>
<protein>
    <submittedName>
        <fullName evidence="1">Uncharacterized protein</fullName>
    </submittedName>
</protein>
<reference evidence="1" key="1">
    <citation type="submission" date="2018-05" db="EMBL/GenBank/DDBJ databases">
        <authorList>
            <person name="Lanie J.A."/>
            <person name="Ng W.-L."/>
            <person name="Kazmierczak K.M."/>
            <person name="Andrzejewski T.M."/>
            <person name="Davidsen T.M."/>
            <person name="Wayne K.J."/>
            <person name="Tettelin H."/>
            <person name="Glass J.I."/>
            <person name="Rusch D."/>
            <person name="Podicherti R."/>
            <person name="Tsui H.-C.T."/>
            <person name="Winkler M.E."/>
        </authorList>
    </citation>
    <scope>NUCLEOTIDE SEQUENCE</scope>
</reference>
<dbReference type="EMBL" id="UINC01199496">
    <property type="protein sequence ID" value="SVE17956.1"/>
    <property type="molecule type" value="Genomic_DNA"/>
</dbReference>